<keyword evidence="10" id="KW-0732">Signal</keyword>
<evidence type="ECO:0000256" key="1">
    <source>
        <dbReference type="ARBA" id="ARBA00004651"/>
    </source>
</evidence>
<evidence type="ECO:0000256" key="9">
    <source>
        <dbReference type="SAM" id="Phobius"/>
    </source>
</evidence>
<feature type="transmembrane region" description="Helical" evidence="9">
    <location>
        <begin position="84"/>
        <end position="103"/>
    </location>
</feature>
<dbReference type="PANTHER" id="PTHR30561">
    <property type="entry name" value="SMR FAMILY PROTON-DEPENDENT DRUG EFFLUX TRANSPORTER SUGE"/>
    <property type="match status" value="1"/>
</dbReference>
<dbReference type="Gene3D" id="1.10.3730.20">
    <property type="match status" value="1"/>
</dbReference>
<evidence type="ECO:0000313" key="11">
    <source>
        <dbReference type="EMBL" id="MCQ1057676.1"/>
    </source>
</evidence>
<keyword evidence="6 9" id="KW-0472">Membrane</keyword>
<comment type="similarity">
    <text evidence="7 8">Belongs to the drug/metabolite transporter (DMT) superfamily. Small multidrug resistance (SMR) (TC 2.A.7.1) family.</text>
</comment>
<evidence type="ECO:0000256" key="3">
    <source>
        <dbReference type="ARBA" id="ARBA00022475"/>
    </source>
</evidence>
<dbReference type="InterPro" id="IPR045324">
    <property type="entry name" value="Small_multidrug_res"/>
</dbReference>
<keyword evidence="4 8" id="KW-0812">Transmembrane</keyword>
<evidence type="ECO:0000256" key="8">
    <source>
        <dbReference type="RuleBase" id="RU003942"/>
    </source>
</evidence>
<feature type="signal peptide" evidence="10">
    <location>
        <begin position="1"/>
        <end position="21"/>
    </location>
</feature>
<sequence>MHYLFLAVAIIAEVAATSALAKTAGFTKPLPTLLCLGFYALAFSCLAQVVKFMPIGIAYAIWCGAGIVLIAGIAWRVYDQRLDIPAIIGISFILVGTVIINAFSSSVSH</sequence>
<feature type="transmembrane region" description="Helical" evidence="9">
    <location>
        <begin position="31"/>
        <end position="50"/>
    </location>
</feature>
<feature type="chain" id="PRO_5046702845" evidence="10">
    <location>
        <begin position="22"/>
        <end position="109"/>
    </location>
</feature>
<evidence type="ECO:0000256" key="4">
    <source>
        <dbReference type="ARBA" id="ARBA00022692"/>
    </source>
</evidence>
<gene>
    <name evidence="11" type="ORF">NHN17_06335</name>
</gene>
<dbReference type="RefSeq" id="WP_255041307.1">
    <property type="nucleotide sequence ID" value="NZ_JANEYT010000010.1"/>
</dbReference>
<evidence type="ECO:0000313" key="12">
    <source>
        <dbReference type="Proteomes" id="UP001524460"/>
    </source>
</evidence>
<keyword evidence="3" id="KW-1003">Cell membrane</keyword>
<keyword evidence="5 9" id="KW-1133">Transmembrane helix</keyword>
<dbReference type="EMBL" id="JANEYT010000010">
    <property type="protein sequence ID" value="MCQ1057676.1"/>
    <property type="molecule type" value="Genomic_DNA"/>
</dbReference>
<dbReference type="PANTHER" id="PTHR30561:SF1">
    <property type="entry name" value="MULTIDRUG TRANSPORTER EMRE"/>
    <property type="match status" value="1"/>
</dbReference>
<accession>A0ABT1MYV6</accession>
<dbReference type="Proteomes" id="UP001524460">
    <property type="component" value="Unassembled WGS sequence"/>
</dbReference>
<dbReference type="InterPro" id="IPR037185">
    <property type="entry name" value="EmrE-like"/>
</dbReference>
<keyword evidence="12" id="KW-1185">Reference proteome</keyword>
<organism evidence="11 12">
    <name type="scientific">Photobacterium pectinilyticum</name>
    <dbReference type="NCBI Taxonomy" id="2906793"/>
    <lineage>
        <taxon>Bacteria</taxon>
        <taxon>Pseudomonadati</taxon>
        <taxon>Pseudomonadota</taxon>
        <taxon>Gammaproteobacteria</taxon>
        <taxon>Vibrionales</taxon>
        <taxon>Vibrionaceae</taxon>
        <taxon>Photobacterium</taxon>
    </lineage>
</organism>
<comment type="subcellular location">
    <subcellularLocation>
        <location evidence="1 8">Cell membrane</location>
        <topology evidence="1 8">Multi-pass membrane protein</topology>
    </subcellularLocation>
</comment>
<proteinExistence type="inferred from homology"/>
<name>A0ABT1MYV6_9GAMM</name>
<reference evidence="11 12" key="1">
    <citation type="submission" date="2022-07" db="EMBL/GenBank/DDBJ databases">
        <title>Photobacterium pectinilyticum sp. nov., a marine bacterium isolated from surface seawater of Qingdao offshore.</title>
        <authorList>
            <person name="Wang X."/>
        </authorList>
    </citation>
    <scope>NUCLEOTIDE SEQUENCE [LARGE SCALE GENOMIC DNA]</scope>
    <source>
        <strain evidence="11 12">ZSDE20</strain>
    </source>
</reference>
<evidence type="ECO:0000256" key="2">
    <source>
        <dbReference type="ARBA" id="ARBA00022448"/>
    </source>
</evidence>
<evidence type="ECO:0000256" key="6">
    <source>
        <dbReference type="ARBA" id="ARBA00023136"/>
    </source>
</evidence>
<keyword evidence="2" id="KW-0813">Transport</keyword>
<evidence type="ECO:0000256" key="5">
    <source>
        <dbReference type="ARBA" id="ARBA00022989"/>
    </source>
</evidence>
<dbReference type="InterPro" id="IPR000390">
    <property type="entry name" value="Small_drug/metabolite_transptr"/>
</dbReference>
<dbReference type="Pfam" id="PF00893">
    <property type="entry name" value="Multi_Drug_Res"/>
    <property type="match status" value="1"/>
</dbReference>
<protein>
    <submittedName>
        <fullName evidence="11">Multidrug efflux SMR transporter</fullName>
    </submittedName>
</protein>
<evidence type="ECO:0000256" key="10">
    <source>
        <dbReference type="SAM" id="SignalP"/>
    </source>
</evidence>
<evidence type="ECO:0000256" key="7">
    <source>
        <dbReference type="ARBA" id="ARBA00038032"/>
    </source>
</evidence>
<dbReference type="SUPFAM" id="SSF103481">
    <property type="entry name" value="Multidrug resistance efflux transporter EmrE"/>
    <property type="match status" value="1"/>
</dbReference>
<comment type="caution">
    <text evidence="11">The sequence shown here is derived from an EMBL/GenBank/DDBJ whole genome shotgun (WGS) entry which is preliminary data.</text>
</comment>
<feature type="transmembrane region" description="Helical" evidence="9">
    <location>
        <begin position="57"/>
        <end position="78"/>
    </location>
</feature>